<protein>
    <submittedName>
        <fullName evidence="1">Uncharacterized protein</fullName>
    </submittedName>
</protein>
<dbReference type="HOGENOM" id="CLU_3240450_0_0_9"/>
<organism evidence="1 2">
    <name type="scientific">Streptococcus sobrinus W1703</name>
    <dbReference type="NCBI Taxonomy" id="1227275"/>
    <lineage>
        <taxon>Bacteria</taxon>
        <taxon>Bacillati</taxon>
        <taxon>Bacillota</taxon>
        <taxon>Bacilli</taxon>
        <taxon>Lactobacillales</taxon>
        <taxon>Streptococcaceae</taxon>
        <taxon>Streptococcus</taxon>
    </lineage>
</organism>
<accession>U2IIF8</accession>
<comment type="caution">
    <text evidence="1">The sequence shown here is derived from an EMBL/GenBank/DDBJ whole genome shotgun (WGS) entry which is preliminary data.</text>
</comment>
<dbReference type="EMBL" id="AWVA01000127">
    <property type="protein sequence ID" value="ERJ73681.1"/>
    <property type="molecule type" value="Genomic_DNA"/>
</dbReference>
<evidence type="ECO:0000313" key="2">
    <source>
        <dbReference type="Proteomes" id="UP000016617"/>
    </source>
</evidence>
<dbReference type="PATRIC" id="fig|1227275.3.peg.2015"/>
<dbReference type="Proteomes" id="UP000016617">
    <property type="component" value="Unassembled WGS sequence"/>
</dbReference>
<evidence type="ECO:0000313" key="1">
    <source>
        <dbReference type="EMBL" id="ERJ73681.1"/>
    </source>
</evidence>
<dbReference type="AlphaFoldDB" id="U2IIF8"/>
<reference evidence="1 2" key="1">
    <citation type="submission" date="2013-06" db="EMBL/GenBank/DDBJ databases">
        <authorList>
            <person name="Weinstock G."/>
            <person name="Sodergren E."/>
            <person name="Lobos E.A."/>
            <person name="Fulton L."/>
            <person name="Fulton R."/>
            <person name="Courtney L."/>
            <person name="Fronick C."/>
            <person name="O'Laughlin M."/>
            <person name="Godfrey J."/>
            <person name="Wilson R.M."/>
            <person name="Miner T."/>
            <person name="Farmer C."/>
            <person name="Delehaunty K."/>
            <person name="Cordes M."/>
            <person name="Minx P."/>
            <person name="Tomlinson C."/>
            <person name="Chen J."/>
            <person name="Wollam A."/>
            <person name="Pepin K.H."/>
            <person name="Bhonagiri V."/>
            <person name="Zhang X."/>
            <person name="Warren W."/>
            <person name="Mitreva M."/>
            <person name="Mardis E.R."/>
            <person name="Wilson R.K."/>
        </authorList>
    </citation>
    <scope>NUCLEOTIDE SEQUENCE [LARGE SCALE GENOMIC DNA]</scope>
    <source>
        <strain evidence="1 2">W1703</strain>
    </source>
</reference>
<gene>
    <name evidence="1" type="ORF">HMPREF1557_02253</name>
</gene>
<sequence length="43" mass="5152">MFHLCGVDVSSFLWNLIAKSWTQESQDFRRLRFSHGVKHPFNE</sequence>
<proteinExistence type="predicted"/>
<name>U2IIF8_9STRE</name>